<keyword evidence="3" id="KW-1185">Reference proteome</keyword>
<dbReference type="EMBL" id="CP006650">
    <property type="protein sequence ID" value="AGT09935.1"/>
    <property type="molecule type" value="Genomic_DNA"/>
</dbReference>
<dbReference type="OrthoDB" id="9791366at2"/>
<name>S5Y2G0_PARAH</name>
<feature type="domain" description="AB hydrolase-1" evidence="1">
    <location>
        <begin position="26"/>
        <end position="272"/>
    </location>
</feature>
<dbReference type="eggNOG" id="COG0596">
    <property type="taxonomic scope" value="Bacteria"/>
</dbReference>
<keyword evidence="2" id="KW-0378">Hydrolase</keyword>
<proteinExistence type="predicted"/>
<accession>S5Y2G0</accession>
<dbReference type="GO" id="GO:0016787">
    <property type="term" value="F:hydrolase activity"/>
    <property type="evidence" value="ECO:0007669"/>
    <property type="project" value="UniProtKB-KW"/>
</dbReference>
<organism evidence="2 3">
    <name type="scientific">Paracoccus aminophilus JCM 7686</name>
    <dbReference type="NCBI Taxonomy" id="1367847"/>
    <lineage>
        <taxon>Bacteria</taxon>
        <taxon>Pseudomonadati</taxon>
        <taxon>Pseudomonadota</taxon>
        <taxon>Alphaproteobacteria</taxon>
        <taxon>Rhodobacterales</taxon>
        <taxon>Paracoccaceae</taxon>
        <taxon>Paracoccus</taxon>
    </lineage>
</organism>
<sequence length="283" mass="31074">METRHYLAADGARLAYSDEGEGLPVLALSGLTRTGRDFDYLAPHLRNIHPAGVRLIRPDYRGRGGSDWTGAASYTVPQEAQDALRLLDELGIEKAAVLGTSRGGLIGMFLAATAKDRMLGLALNDVGPVLERAGLEKIMDYVGRNPAAKTHVEVAVKMPKLMAGFAHVPETRWFQESQHHYIETPEGLRINYDPELRTSFLEAFKVSPLPEVWPLFDAAEGLPLALIRGANSDLLSEATADEMRRRRPDMIFAEVPDRAHIPFLDEPEALAALESWLAAVAKA</sequence>
<reference evidence="2 3" key="1">
    <citation type="journal article" date="2014" name="BMC Genomics">
        <title>Architecture and functions of a multipartite genome of the methylotrophic bacterium Paracoccus aminophilus JCM 7686, containing primary and secondary chromids.</title>
        <authorList>
            <person name="Dziewit L."/>
            <person name="Czarnecki J."/>
            <person name="Wibberg D."/>
            <person name="Radlinska M."/>
            <person name="Mrozek P."/>
            <person name="Szymczak M."/>
            <person name="Schluter A."/>
            <person name="Puhler A."/>
            <person name="Bartosik D."/>
        </authorList>
    </citation>
    <scope>NUCLEOTIDE SEQUENCE [LARGE SCALE GENOMIC DNA]</scope>
    <source>
        <strain evidence="2">JCM 7686</strain>
    </source>
</reference>
<dbReference type="PATRIC" id="fig|1367847.3.peg.2886"/>
<dbReference type="KEGG" id="pami:JCM7686_2879"/>
<dbReference type="Gene3D" id="3.40.50.1820">
    <property type="entry name" value="alpha/beta hydrolase"/>
    <property type="match status" value="1"/>
</dbReference>
<dbReference type="SUPFAM" id="SSF53474">
    <property type="entry name" value="alpha/beta-Hydrolases"/>
    <property type="match status" value="1"/>
</dbReference>
<dbReference type="Proteomes" id="UP000015480">
    <property type="component" value="Chromosome"/>
</dbReference>
<dbReference type="RefSeq" id="WP_020951573.1">
    <property type="nucleotide sequence ID" value="NC_022041.1"/>
</dbReference>
<dbReference type="HOGENOM" id="CLU_020336_1_1_5"/>
<evidence type="ECO:0000313" key="2">
    <source>
        <dbReference type="EMBL" id="AGT09935.1"/>
    </source>
</evidence>
<dbReference type="PANTHER" id="PTHR43433:SF5">
    <property type="entry name" value="AB HYDROLASE-1 DOMAIN-CONTAINING PROTEIN"/>
    <property type="match status" value="1"/>
</dbReference>
<evidence type="ECO:0000259" key="1">
    <source>
        <dbReference type="Pfam" id="PF12697"/>
    </source>
</evidence>
<dbReference type="STRING" id="1367847.JCM7686_2879"/>
<protein>
    <submittedName>
        <fullName evidence="2">Alpha/beta fold family hydrolase</fullName>
    </submittedName>
</protein>
<dbReference type="InterPro" id="IPR000073">
    <property type="entry name" value="AB_hydrolase_1"/>
</dbReference>
<gene>
    <name evidence="2" type="ORF">JCM7686_2879</name>
</gene>
<evidence type="ECO:0000313" key="3">
    <source>
        <dbReference type="Proteomes" id="UP000015480"/>
    </source>
</evidence>
<dbReference type="PANTHER" id="PTHR43433">
    <property type="entry name" value="HYDROLASE, ALPHA/BETA FOLD FAMILY PROTEIN"/>
    <property type="match status" value="1"/>
</dbReference>
<dbReference type="InterPro" id="IPR050471">
    <property type="entry name" value="AB_hydrolase"/>
</dbReference>
<dbReference type="Pfam" id="PF12697">
    <property type="entry name" value="Abhydrolase_6"/>
    <property type="match status" value="1"/>
</dbReference>
<dbReference type="AlphaFoldDB" id="S5Y2G0"/>
<dbReference type="InterPro" id="IPR029058">
    <property type="entry name" value="AB_hydrolase_fold"/>
</dbReference>